<evidence type="ECO:0000313" key="3">
    <source>
        <dbReference type="Proteomes" id="UP000695264"/>
    </source>
</evidence>
<dbReference type="EMBL" id="JAATEN010000004">
    <property type="protein sequence ID" value="NJQ00338.1"/>
    <property type="molecule type" value="Genomic_DNA"/>
</dbReference>
<comment type="caution">
    <text evidence="2">The sequence shown here is derived from an EMBL/GenBank/DDBJ whole genome shotgun (WGS) entry which is preliminary data.</text>
</comment>
<name>A0ABX1BTB9_9ACTN</name>
<organism evidence="2 3">
    <name type="scientific">Streptomyces zingiberis</name>
    <dbReference type="NCBI Taxonomy" id="2053010"/>
    <lineage>
        <taxon>Bacteria</taxon>
        <taxon>Bacillati</taxon>
        <taxon>Actinomycetota</taxon>
        <taxon>Actinomycetes</taxon>
        <taxon>Kitasatosporales</taxon>
        <taxon>Streptomycetaceae</taxon>
        <taxon>Streptomyces</taxon>
    </lineage>
</organism>
<gene>
    <name evidence="2" type="ORF">HCK00_07265</name>
</gene>
<dbReference type="RefSeq" id="WP_168100937.1">
    <property type="nucleotide sequence ID" value="NZ_JAATEN010000004.1"/>
</dbReference>
<reference evidence="2 3" key="1">
    <citation type="submission" date="2020-03" db="EMBL/GenBank/DDBJ databases">
        <title>WGS of actinomycetes isolated from Thailand.</title>
        <authorList>
            <person name="Thawai C."/>
        </authorList>
    </citation>
    <scope>NUCLEOTIDE SEQUENCE [LARGE SCALE GENOMIC DNA]</scope>
    <source>
        <strain evidence="2 3">PLAI 1-29</strain>
    </source>
</reference>
<proteinExistence type="predicted"/>
<accession>A0ABX1BTB9</accession>
<feature type="region of interest" description="Disordered" evidence="1">
    <location>
        <begin position="1"/>
        <end position="116"/>
    </location>
</feature>
<evidence type="ECO:0000313" key="2">
    <source>
        <dbReference type="EMBL" id="NJQ00338.1"/>
    </source>
</evidence>
<dbReference type="Proteomes" id="UP000695264">
    <property type="component" value="Unassembled WGS sequence"/>
</dbReference>
<feature type="compositionally biased region" description="Basic and acidic residues" evidence="1">
    <location>
        <begin position="105"/>
        <end position="116"/>
    </location>
</feature>
<sequence>MQQREPDRPLNPAEEERRADAERREARNLRPEATPEQDGAGAPGDLPLGKADTPNVAGSGEQQPEIAEGPVPGVQPDEAGHATWQPPVAEDPPPRGAAPASGDYEAVRRQKERGGP</sequence>
<protein>
    <submittedName>
        <fullName evidence="2">Uncharacterized protein</fullName>
    </submittedName>
</protein>
<keyword evidence="3" id="KW-1185">Reference proteome</keyword>
<feature type="compositionally biased region" description="Basic and acidic residues" evidence="1">
    <location>
        <begin position="1"/>
        <end position="30"/>
    </location>
</feature>
<evidence type="ECO:0000256" key="1">
    <source>
        <dbReference type="SAM" id="MobiDB-lite"/>
    </source>
</evidence>